<keyword evidence="4" id="KW-0808">Transferase</keyword>
<organism evidence="4">
    <name type="scientific">Tanacetum cinerariifolium</name>
    <name type="common">Dalmatian daisy</name>
    <name type="synonym">Chrysanthemum cinerariifolium</name>
    <dbReference type="NCBI Taxonomy" id="118510"/>
    <lineage>
        <taxon>Eukaryota</taxon>
        <taxon>Viridiplantae</taxon>
        <taxon>Streptophyta</taxon>
        <taxon>Embryophyta</taxon>
        <taxon>Tracheophyta</taxon>
        <taxon>Spermatophyta</taxon>
        <taxon>Magnoliopsida</taxon>
        <taxon>eudicotyledons</taxon>
        <taxon>Gunneridae</taxon>
        <taxon>Pentapetalae</taxon>
        <taxon>asterids</taxon>
        <taxon>campanulids</taxon>
        <taxon>Asterales</taxon>
        <taxon>Asteraceae</taxon>
        <taxon>Asteroideae</taxon>
        <taxon>Anthemideae</taxon>
        <taxon>Anthemidinae</taxon>
        <taxon>Tanacetum</taxon>
    </lineage>
</organism>
<evidence type="ECO:0000256" key="1">
    <source>
        <dbReference type="PROSITE-ProRule" id="PRU00047"/>
    </source>
</evidence>
<dbReference type="InterPro" id="IPR001878">
    <property type="entry name" value="Znf_CCHC"/>
</dbReference>
<dbReference type="PANTHER" id="PTHR11439">
    <property type="entry name" value="GAG-POL-RELATED RETROTRANSPOSON"/>
    <property type="match status" value="1"/>
</dbReference>
<reference evidence="4" key="1">
    <citation type="journal article" date="2019" name="Sci. Rep.">
        <title>Draft genome of Tanacetum cinerariifolium, the natural source of mosquito coil.</title>
        <authorList>
            <person name="Yamashiro T."/>
            <person name="Shiraishi A."/>
            <person name="Satake H."/>
            <person name="Nakayama K."/>
        </authorList>
    </citation>
    <scope>NUCLEOTIDE SEQUENCE</scope>
</reference>
<dbReference type="InterPro" id="IPR013103">
    <property type="entry name" value="RVT_2"/>
</dbReference>
<dbReference type="Gene3D" id="4.10.60.10">
    <property type="entry name" value="Zinc finger, CCHC-type"/>
    <property type="match status" value="1"/>
</dbReference>
<evidence type="ECO:0000256" key="2">
    <source>
        <dbReference type="SAM" id="Coils"/>
    </source>
</evidence>
<dbReference type="AlphaFoldDB" id="A0A6L2L838"/>
<protein>
    <submittedName>
        <fullName evidence="4">Ribonuclease H-like domain, reverse transcriptase, RNA-dependent DNA polymerase</fullName>
    </submittedName>
</protein>
<comment type="caution">
    <text evidence="4">The sequence shown here is derived from an EMBL/GenBank/DDBJ whole genome shotgun (WGS) entry which is preliminary data.</text>
</comment>
<keyword evidence="1" id="KW-0479">Metal-binding</keyword>
<dbReference type="InterPro" id="IPR036875">
    <property type="entry name" value="Znf_CCHC_sf"/>
</dbReference>
<dbReference type="EMBL" id="BKCJ010003911">
    <property type="protein sequence ID" value="GEU57908.1"/>
    <property type="molecule type" value="Genomic_DNA"/>
</dbReference>
<dbReference type="PANTHER" id="PTHR11439:SF509">
    <property type="entry name" value="RNA-DIRECTED DNA POLYMERASE"/>
    <property type="match status" value="1"/>
</dbReference>
<dbReference type="GO" id="GO:0003676">
    <property type="term" value="F:nucleic acid binding"/>
    <property type="evidence" value="ECO:0007669"/>
    <property type="project" value="InterPro"/>
</dbReference>
<dbReference type="Pfam" id="PF07727">
    <property type="entry name" value="RVT_2"/>
    <property type="match status" value="1"/>
</dbReference>
<dbReference type="PROSITE" id="PS50158">
    <property type="entry name" value="ZF_CCHC"/>
    <property type="match status" value="1"/>
</dbReference>
<gene>
    <name evidence="4" type="ORF">Tci_029886</name>
</gene>
<keyword evidence="4" id="KW-0695">RNA-directed DNA polymerase</keyword>
<name>A0A6L2L838_TANCI</name>
<keyword evidence="4" id="KW-0548">Nucleotidyltransferase</keyword>
<evidence type="ECO:0000313" key="4">
    <source>
        <dbReference type="EMBL" id="GEU57908.1"/>
    </source>
</evidence>
<keyword evidence="1" id="KW-0862">Zinc</keyword>
<feature type="coiled-coil region" evidence="2">
    <location>
        <begin position="53"/>
        <end position="80"/>
    </location>
</feature>
<dbReference type="SUPFAM" id="SSF57756">
    <property type="entry name" value="Retrovirus zinc finger-like domains"/>
    <property type="match status" value="1"/>
</dbReference>
<sequence>MGFDMSKVECYNCHKKGHFAKECSYDWSFQAEEEPTNYALMAFTSSSSSSSNNESLDKKFKKAKQERDDWKLKIEKFQTSSKNLSQLLASQTNDKTGLGYNTQDFTSFMFDSDKMFSSEIDESFPASPIYARHVVPTTVLTKSKPVLPTSIRQVTTAVPQTHVTRPRLAKTVVTKPHSPPRRNINCRLSPKPSNFPLKVTTVKGNPQHALKDKGVIDSGCLRYMTGNMSYLSAFEEINGGYVAFGGNTKGDKIFGKGKIMTGKLDFDDSVSHTCDKKNSVLFTDTKCKFDGKVDEGFLVGYSVSIPAVGKISTNITNTFSAVGHSNTAVSPTHEKSSYVDTSQYPDDPNMLELEDITYSDDEEDVGAEADFTNLETTITVNPIPTTRVHKDHHEEGIDYEEVFSPITRIEAIRLFLTYASFTGFMVYQMDVKSAFLYGTIEEAVYVCQPLGFEDPDYPDKMGKIDKTLFIKRKKAGTPIDTEKPLLKDPDGEDVDVHTYRSMIGSLMYLTSSRPDIMFAVCQTVVATSSTKAEYVAATSCYAQVLWIQNQLLDYGLIFTAVRSKFLLFGLTN</sequence>
<keyword evidence="2" id="KW-0175">Coiled coil</keyword>
<evidence type="ECO:0000259" key="3">
    <source>
        <dbReference type="PROSITE" id="PS50158"/>
    </source>
</evidence>
<accession>A0A6L2L838</accession>
<proteinExistence type="predicted"/>
<dbReference type="GO" id="GO:0008270">
    <property type="term" value="F:zinc ion binding"/>
    <property type="evidence" value="ECO:0007669"/>
    <property type="project" value="UniProtKB-KW"/>
</dbReference>
<keyword evidence="1" id="KW-0863">Zinc-finger</keyword>
<dbReference type="GO" id="GO:0003964">
    <property type="term" value="F:RNA-directed DNA polymerase activity"/>
    <property type="evidence" value="ECO:0007669"/>
    <property type="project" value="UniProtKB-KW"/>
</dbReference>
<feature type="domain" description="CCHC-type" evidence="3">
    <location>
        <begin position="10"/>
        <end position="23"/>
    </location>
</feature>